<reference evidence="4 7" key="3">
    <citation type="journal article" date="2019" name="Nat. Med.">
        <title>A library of human gut bacterial isolates paired with longitudinal multiomics data enables mechanistic microbiome research.</title>
        <authorList>
            <person name="Poyet M."/>
            <person name="Groussin M."/>
            <person name="Gibbons S.M."/>
            <person name="Avila-Pacheco J."/>
            <person name="Jiang X."/>
            <person name="Kearney S.M."/>
            <person name="Perrotta A.R."/>
            <person name="Berdy B."/>
            <person name="Zhao S."/>
            <person name="Lieberman T.D."/>
            <person name="Swanson P.K."/>
            <person name="Smith M."/>
            <person name="Roesemann S."/>
            <person name="Alexander J.E."/>
            <person name="Rich S.A."/>
            <person name="Livny J."/>
            <person name="Vlamakis H."/>
            <person name="Clish C."/>
            <person name="Bullock K."/>
            <person name="Deik A."/>
            <person name="Scott J."/>
            <person name="Pierce K.A."/>
            <person name="Xavier R.J."/>
            <person name="Alm E.J."/>
        </authorList>
    </citation>
    <scope>NUCLEOTIDE SEQUENCE [LARGE SCALE GENOMIC DNA]</scope>
    <source>
        <strain evidence="4 7">BIOML-A2</strain>
    </source>
</reference>
<gene>
    <name evidence="4" type="ORF">GT747_03140</name>
    <name evidence="5" type="ORF">SAMN05444424_0430</name>
</gene>
<name>A0AAQ1MBB5_9FIRM</name>
<reference evidence="5" key="1">
    <citation type="submission" date="2016-11" db="EMBL/GenBank/DDBJ databases">
        <authorList>
            <person name="Varghese N."/>
            <person name="Submissions S."/>
        </authorList>
    </citation>
    <scope>NUCLEOTIDE SEQUENCE</scope>
    <source>
        <strain evidence="5">DSM 4029</strain>
    </source>
</reference>
<dbReference type="Pfam" id="PF25137">
    <property type="entry name" value="ADH_Fe_C"/>
    <property type="match status" value="1"/>
</dbReference>
<evidence type="ECO:0000313" key="4">
    <source>
        <dbReference type="EMBL" id="MZL68771.1"/>
    </source>
</evidence>
<protein>
    <submittedName>
        <fullName evidence="4">Iron-containing alcohol dehydrogenase</fullName>
    </submittedName>
</protein>
<evidence type="ECO:0000313" key="6">
    <source>
        <dbReference type="Proteomes" id="UP000184089"/>
    </source>
</evidence>
<dbReference type="PROSITE" id="PS00913">
    <property type="entry name" value="ADH_IRON_1"/>
    <property type="match status" value="1"/>
</dbReference>
<keyword evidence="1" id="KW-0560">Oxidoreductase</keyword>
<feature type="domain" description="Alcohol dehydrogenase iron-type/glycerol dehydrogenase GldA" evidence="2">
    <location>
        <begin position="9"/>
        <end position="177"/>
    </location>
</feature>
<feature type="domain" description="Fe-containing alcohol dehydrogenase-like C-terminal" evidence="3">
    <location>
        <begin position="188"/>
        <end position="387"/>
    </location>
</feature>
<dbReference type="EMBL" id="WWVX01000001">
    <property type="protein sequence ID" value="MZL68771.1"/>
    <property type="molecule type" value="Genomic_DNA"/>
</dbReference>
<organism evidence="5 6">
    <name type="scientific">Bittarella massiliensis</name>
    <name type="common">ex Durand et al. 2017</name>
    <dbReference type="NCBI Taxonomy" id="1720313"/>
    <lineage>
        <taxon>Bacteria</taxon>
        <taxon>Bacillati</taxon>
        <taxon>Bacillota</taxon>
        <taxon>Clostridia</taxon>
        <taxon>Eubacteriales</taxon>
        <taxon>Oscillospiraceae</taxon>
        <taxon>Bittarella (ex Durand et al. 2017)</taxon>
    </lineage>
</organism>
<evidence type="ECO:0000313" key="5">
    <source>
        <dbReference type="EMBL" id="SHF71454.1"/>
    </source>
</evidence>
<dbReference type="AlphaFoldDB" id="A0AAQ1MBB5"/>
<dbReference type="PANTHER" id="PTHR43633">
    <property type="entry name" value="ALCOHOL DEHYDROGENASE YQHD"/>
    <property type="match status" value="1"/>
</dbReference>
<dbReference type="Proteomes" id="UP000474718">
    <property type="component" value="Unassembled WGS sequence"/>
</dbReference>
<evidence type="ECO:0000259" key="3">
    <source>
        <dbReference type="Pfam" id="PF25137"/>
    </source>
</evidence>
<dbReference type="Gene3D" id="3.40.50.1970">
    <property type="match status" value="1"/>
</dbReference>
<dbReference type="FunFam" id="3.40.50.1970:FF:000003">
    <property type="entry name" value="Alcohol dehydrogenase, iron-containing"/>
    <property type="match status" value="1"/>
</dbReference>
<evidence type="ECO:0000313" key="7">
    <source>
        <dbReference type="Proteomes" id="UP000474718"/>
    </source>
</evidence>
<dbReference type="InterPro" id="IPR056798">
    <property type="entry name" value="ADH_Fe_C"/>
</dbReference>
<dbReference type="GO" id="GO:0005829">
    <property type="term" value="C:cytosol"/>
    <property type="evidence" value="ECO:0007669"/>
    <property type="project" value="TreeGrafter"/>
</dbReference>
<dbReference type="GO" id="GO:0046872">
    <property type="term" value="F:metal ion binding"/>
    <property type="evidence" value="ECO:0007669"/>
    <property type="project" value="InterPro"/>
</dbReference>
<dbReference type="Gene3D" id="1.20.1090.10">
    <property type="entry name" value="Dehydroquinate synthase-like - alpha domain"/>
    <property type="match status" value="1"/>
</dbReference>
<dbReference type="CDD" id="cd08187">
    <property type="entry name" value="BDH"/>
    <property type="match status" value="1"/>
</dbReference>
<comment type="caution">
    <text evidence="5">The sequence shown here is derived from an EMBL/GenBank/DDBJ whole genome shotgun (WGS) entry which is preliminary data.</text>
</comment>
<dbReference type="EMBL" id="FQVY01000001">
    <property type="protein sequence ID" value="SHF71454.1"/>
    <property type="molecule type" value="Genomic_DNA"/>
</dbReference>
<dbReference type="GO" id="GO:0008106">
    <property type="term" value="F:alcohol dehydrogenase (NADP+) activity"/>
    <property type="evidence" value="ECO:0007669"/>
    <property type="project" value="TreeGrafter"/>
</dbReference>
<dbReference type="PROSITE" id="PS00060">
    <property type="entry name" value="ADH_IRON_2"/>
    <property type="match status" value="1"/>
</dbReference>
<dbReference type="InterPro" id="IPR018211">
    <property type="entry name" value="ADH_Fe_CS"/>
</dbReference>
<dbReference type="Pfam" id="PF00465">
    <property type="entry name" value="Fe-ADH"/>
    <property type="match status" value="1"/>
</dbReference>
<dbReference type="Proteomes" id="UP000184089">
    <property type="component" value="Unassembled WGS sequence"/>
</dbReference>
<dbReference type="GO" id="GO:1990002">
    <property type="term" value="F:methylglyoxal reductase (NADPH) (acetol producing) activity"/>
    <property type="evidence" value="ECO:0007669"/>
    <property type="project" value="TreeGrafter"/>
</dbReference>
<proteinExistence type="predicted"/>
<dbReference type="InterPro" id="IPR001670">
    <property type="entry name" value="ADH_Fe/GldA"/>
</dbReference>
<evidence type="ECO:0000259" key="2">
    <source>
        <dbReference type="Pfam" id="PF00465"/>
    </source>
</evidence>
<accession>A0AAQ1MBB5</accession>
<reference evidence="6" key="2">
    <citation type="submission" date="2016-11" db="EMBL/GenBank/DDBJ databases">
        <authorList>
            <person name="Jaros S."/>
            <person name="Januszkiewicz K."/>
            <person name="Wedrychowicz H."/>
        </authorList>
    </citation>
    <scope>NUCLEOTIDE SEQUENCE [LARGE SCALE GENOMIC DNA]</scope>
    <source>
        <strain evidence="6">DSM 4029</strain>
    </source>
</reference>
<keyword evidence="7" id="KW-1185">Reference proteome</keyword>
<evidence type="ECO:0000256" key="1">
    <source>
        <dbReference type="ARBA" id="ARBA00023002"/>
    </source>
</evidence>
<dbReference type="PANTHER" id="PTHR43633:SF1">
    <property type="entry name" value="ALCOHOL DEHYDROGENASE YQHD"/>
    <property type="match status" value="1"/>
</dbReference>
<dbReference type="GO" id="GO:1990362">
    <property type="term" value="F:butanol dehydrogenase (NAD+) activity"/>
    <property type="evidence" value="ECO:0007669"/>
    <property type="project" value="InterPro"/>
</dbReference>
<dbReference type="InterPro" id="IPR044731">
    <property type="entry name" value="BDH-like"/>
</dbReference>
<dbReference type="RefSeq" id="WP_021658244.1">
    <property type="nucleotide sequence ID" value="NZ_FQVY01000001.1"/>
</dbReference>
<dbReference type="SUPFAM" id="SSF56796">
    <property type="entry name" value="Dehydroquinate synthase-like"/>
    <property type="match status" value="1"/>
</dbReference>
<sequence>MQNFTFHNPTRILFGKGREDEVGAVAREYGSRALVHFGGDYLRKNGLLERIEASLSAAGIEFVEYDGVVPNPRLSTVKEGIRLCRENRLDFVLAIGGGSAIDSSKAIAAGACMDGDVWDCFTGKAQVEKALPIGVVLTIPASGSESSKACIITKDEGSQKRMCSSPHILPKFAILDPETTYTLPAYQTAAGCCDIMSHLMERYFTQTEQVDFTDRLLEGALRTMLVTAPRVLAEPDNYDYRAEVMFVGNVAHNDLLGMGREEDWACHDIEHELSALYDVTHGAGLTVITPAWMKYVYKQNLPRFVQFAVRVMDVDLAFDQPEAIALEGIHRLEAFFRSLGMPTSFADLKIPADRIPEMARRALDGRPYAGHFAHLNEEDIAAIYRLAL</sequence>